<protein>
    <submittedName>
        <fullName evidence="1">Uncharacterized protein</fullName>
    </submittedName>
</protein>
<organism evidence="1 2">
    <name type="scientific">Saccharothrix mutabilis subsp. mutabilis</name>
    <dbReference type="NCBI Taxonomy" id="66855"/>
    <lineage>
        <taxon>Bacteria</taxon>
        <taxon>Bacillati</taxon>
        <taxon>Actinomycetota</taxon>
        <taxon>Actinomycetes</taxon>
        <taxon>Pseudonocardiales</taxon>
        <taxon>Pseudonocardiaceae</taxon>
        <taxon>Saccharothrix</taxon>
    </lineage>
</organism>
<proteinExistence type="predicted"/>
<accession>A0ABN0USC9</accession>
<keyword evidence="2" id="KW-1185">Reference proteome</keyword>
<evidence type="ECO:0000313" key="2">
    <source>
        <dbReference type="Proteomes" id="UP001500416"/>
    </source>
</evidence>
<sequence>MGTSSRNGLARTVTTPATRTYSQVAITPEDIVTALVRRTEVTIEPTWALLRSLNERPGIDSGRDSLNEDELAEIENELRDIFRTLGLDWALAEVDRAIEEGVGELRHLRRSAAPSIPRGVHRVHLRSCCAH</sequence>
<dbReference type="Proteomes" id="UP001500416">
    <property type="component" value="Unassembled WGS sequence"/>
</dbReference>
<evidence type="ECO:0000313" key="1">
    <source>
        <dbReference type="EMBL" id="GAA0259998.1"/>
    </source>
</evidence>
<gene>
    <name evidence="1" type="ORF">GCM10010492_71210</name>
</gene>
<comment type="caution">
    <text evidence="1">The sequence shown here is derived from an EMBL/GenBank/DDBJ whole genome shotgun (WGS) entry which is preliminary data.</text>
</comment>
<dbReference type="EMBL" id="BAAABU010000029">
    <property type="protein sequence ID" value="GAA0259998.1"/>
    <property type="molecule type" value="Genomic_DNA"/>
</dbReference>
<name>A0ABN0USC9_9PSEU</name>
<reference evidence="1 2" key="1">
    <citation type="journal article" date="2019" name="Int. J. Syst. Evol. Microbiol.">
        <title>The Global Catalogue of Microorganisms (GCM) 10K type strain sequencing project: providing services to taxonomists for standard genome sequencing and annotation.</title>
        <authorList>
            <consortium name="The Broad Institute Genomics Platform"/>
            <consortium name="The Broad Institute Genome Sequencing Center for Infectious Disease"/>
            <person name="Wu L."/>
            <person name="Ma J."/>
        </authorList>
    </citation>
    <scope>NUCLEOTIDE SEQUENCE [LARGE SCALE GENOMIC DNA]</scope>
    <source>
        <strain evidence="1 2">JCM 3380</strain>
    </source>
</reference>